<dbReference type="EMBL" id="JAAGNN010000015">
    <property type="protein sequence ID" value="KAF4079403.1"/>
    <property type="molecule type" value="Genomic_DNA"/>
</dbReference>
<sequence>MEKALQNLKASSWKRNFWSVVWRNTEQNEGLSAFQIQGSRTLVFLDGREICKKMHQLQFLHLPNVLMILINIT</sequence>
<evidence type="ECO:0000313" key="2">
    <source>
        <dbReference type="Proteomes" id="UP000593565"/>
    </source>
</evidence>
<evidence type="ECO:0000313" key="1">
    <source>
        <dbReference type="EMBL" id="KAF4079403.1"/>
    </source>
</evidence>
<comment type="caution">
    <text evidence="1">The sequence shown here is derived from an EMBL/GenBank/DDBJ whole genome shotgun (WGS) entry which is preliminary data.</text>
</comment>
<organism evidence="1 2">
    <name type="scientific">Ameiurus melas</name>
    <name type="common">Black bullhead</name>
    <name type="synonym">Silurus melas</name>
    <dbReference type="NCBI Taxonomy" id="219545"/>
    <lineage>
        <taxon>Eukaryota</taxon>
        <taxon>Metazoa</taxon>
        <taxon>Chordata</taxon>
        <taxon>Craniata</taxon>
        <taxon>Vertebrata</taxon>
        <taxon>Euteleostomi</taxon>
        <taxon>Actinopterygii</taxon>
        <taxon>Neopterygii</taxon>
        <taxon>Teleostei</taxon>
        <taxon>Ostariophysi</taxon>
        <taxon>Siluriformes</taxon>
        <taxon>Ictaluridae</taxon>
        <taxon>Ameiurus</taxon>
    </lineage>
</organism>
<name>A0A7J6A9B3_AMEME</name>
<dbReference type="AlphaFoldDB" id="A0A7J6A9B3"/>
<accession>A0A7J6A9B3</accession>
<dbReference type="Proteomes" id="UP000593565">
    <property type="component" value="Unassembled WGS sequence"/>
</dbReference>
<reference evidence="1 2" key="1">
    <citation type="submission" date="2020-02" db="EMBL/GenBank/DDBJ databases">
        <title>A chromosome-scale genome assembly of the black bullhead catfish (Ameiurus melas).</title>
        <authorList>
            <person name="Wen M."/>
            <person name="Zham M."/>
            <person name="Cabau C."/>
            <person name="Klopp C."/>
            <person name="Donnadieu C."/>
            <person name="Roques C."/>
            <person name="Bouchez O."/>
            <person name="Lampietro C."/>
            <person name="Jouanno E."/>
            <person name="Herpin A."/>
            <person name="Louis A."/>
            <person name="Berthelot C."/>
            <person name="Parey E."/>
            <person name="Roest-Crollius H."/>
            <person name="Braasch I."/>
            <person name="Postlethwait J."/>
            <person name="Robinson-Rechavi M."/>
            <person name="Echchiki A."/>
            <person name="Begum T."/>
            <person name="Montfort J."/>
            <person name="Schartl M."/>
            <person name="Bobe J."/>
            <person name="Guiguen Y."/>
        </authorList>
    </citation>
    <scope>NUCLEOTIDE SEQUENCE [LARGE SCALE GENOMIC DNA]</scope>
    <source>
        <strain evidence="1">M_S1</strain>
        <tissue evidence="1">Blood</tissue>
    </source>
</reference>
<proteinExistence type="predicted"/>
<protein>
    <submittedName>
        <fullName evidence="1">Uncharacterized protein</fullName>
    </submittedName>
</protein>
<gene>
    <name evidence="1" type="ORF">AMELA_G00177610</name>
</gene>
<keyword evidence="2" id="KW-1185">Reference proteome</keyword>